<evidence type="ECO:0000313" key="1">
    <source>
        <dbReference type="EMBL" id="MBX66177.1"/>
    </source>
</evidence>
<name>A0A2P2QH09_RHIMU</name>
<reference evidence="1" key="1">
    <citation type="submission" date="2018-02" db="EMBL/GenBank/DDBJ databases">
        <title>Rhizophora mucronata_Transcriptome.</title>
        <authorList>
            <person name="Meera S.P."/>
            <person name="Sreeshan A."/>
            <person name="Augustine A."/>
        </authorList>
    </citation>
    <scope>NUCLEOTIDE SEQUENCE</scope>
    <source>
        <tissue evidence="1">Leaf</tissue>
    </source>
</reference>
<proteinExistence type="predicted"/>
<sequence length="28" mass="3178">MVGWICLVPIVRMILTQPDANPYNSNTM</sequence>
<dbReference type="EMBL" id="GGEC01085693">
    <property type="protein sequence ID" value="MBX66177.1"/>
    <property type="molecule type" value="Transcribed_RNA"/>
</dbReference>
<dbReference type="AlphaFoldDB" id="A0A2P2QH09"/>
<accession>A0A2P2QH09</accession>
<organism evidence="1">
    <name type="scientific">Rhizophora mucronata</name>
    <name type="common">Asiatic mangrove</name>
    <dbReference type="NCBI Taxonomy" id="61149"/>
    <lineage>
        <taxon>Eukaryota</taxon>
        <taxon>Viridiplantae</taxon>
        <taxon>Streptophyta</taxon>
        <taxon>Embryophyta</taxon>
        <taxon>Tracheophyta</taxon>
        <taxon>Spermatophyta</taxon>
        <taxon>Magnoliopsida</taxon>
        <taxon>eudicotyledons</taxon>
        <taxon>Gunneridae</taxon>
        <taxon>Pentapetalae</taxon>
        <taxon>rosids</taxon>
        <taxon>fabids</taxon>
        <taxon>Malpighiales</taxon>
        <taxon>Rhizophoraceae</taxon>
        <taxon>Rhizophora</taxon>
    </lineage>
</organism>
<protein>
    <submittedName>
        <fullName evidence="1">Uncharacterized protein</fullName>
    </submittedName>
</protein>